<dbReference type="PROSITE" id="PS50014">
    <property type="entry name" value="BROMODOMAIN_2"/>
    <property type="match status" value="1"/>
</dbReference>
<dbReference type="PROSITE" id="PS00633">
    <property type="entry name" value="BROMODOMAIN_1"/>
    <property type="match status" value="1"/>
</dbReference>
<dbReference type="GO" id="GO:0006357">
    <property type="term" value="P:regulation of transcription by RNA polymerase II"/>
    <property type="evidence" value="ECO:0007669"/>
    <property type="project" value="TreeGrafter"/>
</dbReference>
<dbReference type="Gene3D" id="2.30.30.140">
    <property type="match status" value="1"/>
</dbReference>
<sequence>MRKKARHHRVPEPQRPPSPIQPSPNKQTLTYAQAQRMVDMEIDGRMHRISIYDKLDVILDDDPTAQEIMECTSNKENTEKPQQTPMRSVRLKNSQEKRSAAAVAQNHTTRGAAAAPVQTLPEAKVRTVEYNLPAVPRRPPVYYKYVEKTSEELDEEVEYDMDEEDYAWLEVVNDKRRSEGVSQVSHNVFEFLVDRFEKETQMEKVSQGQDKLTIDEDAVCCICMDGDGQDSNVILFCDMCNLAVHQECYGVPYIPEGQWLCRHCLQSPTQPAGCILCPNKGGAVKKTDDDRWGHVVCALWVPEVGFSNTVFIEPIDGVRNIPSARWKLTCYLCKEKGVGACIQCHKANCYTAFHVSCAQKAGLFMKMEPIKEFTETGEPTFSVKKTAYCGAHTPNSSVRRPLTIYEDAKPQNGLCSPLKGEKMRGANALTKGRKRKSKKVEPEEEVPPVAVPSFPPQRLNTILNRVSMQKKKVFVELALNYWTLKRQARNGVPLIRRLQSSQQSHQKTHAAQPESEEESRALKEQLKEWHCLRHDLERARLLLELIRKREKLKREEMKLQQSLLEVQLTPFSILLRSVLEQLQERDQSLIFAQPVDIKEVPDYLDHIKNPMDFSTMRKRIDDQAYSNLDDFESDFNLIIFNCMKYNCKDTFFHRAAARLRDQGGALIRKTRRDVERIGFEKDSGMHLPEPPKIEAPPPFSWEDVDQLLVPANRQHMPLEEQLKELLEKLDLTYSMKSSPSRSKRLKLLKKTINDVKSKTSSPGKNQGGREGDEAQTGCPQLGTKTFLSVMIPRLETLLHPRTRKRSHSPRGVYSEGGGDREEESPVKHINTGKWGSSHLSENKVLILMGLLNRSDSHTVWMSFPDFSSTLSLPACGKGKPALVRRNTVDDKNDLIACIETGNFARAARIAAEVGNSNIWMPASAATVVLEPLKLVWAKCSGYPSYPALIVDPHMPRVGCQHNGVSIPMPPLDVLRVGERMQYKNEEKLFLVLFFDNKRSWQWLPKSKMVPLGIDKTIDKIKMMEGRTSSIRKAVQTAFKRAMNHLSIVQDEPVSDMSDVD</sequence>
<protein>
    <submittedName>
        <fullName evidence="18">Bromodomain containing 1</fullName>
    </submittedName>
</protein>
<dbReference type="CDD" id="cd15677">
    <property type="entry name" value="PHD_BRPF2"/>
    <property type="match status" value="1"/>
</dbReference>
<evidence type="ECO:0000256" key="9">
    <source>
        <dbReference type="ARBA" id="ARBA00023242"/>
    </source>
</evidence>
<dbReference type="PROSITE" id="PS50016">
    <property type="entry name" value="ZF_PHD_2"/>
    <property type="match status" value="1"/>
</dbReference>
<evidence type="ECO:0000256" key="8">
    <source>
        <dbReference type="ARBA" id="ARBA00023117"/>
    </source>
</evidence>
<feature type="domain" description="PHD-type" evidence="17">
    <location>
        <begin position="271"/>
        <end position="393"/>
    </location>
</feature>
<dbReference type="InterPro" id="IPR018359">
    <property type="entry name" value="Bromodomain_CS"/>
</dbReference>
<evidence type="ECO:0000256" key="3">
    <source>
        <dbReference type="ARBA" id="ARBA00022723"/>
    </source>
</evidence>
<evidence type="ECO:0000256" key="5">
    <source>
        <dbReference type="ARBA" id="ARBA00022771"/>
    </source>
</evidence>
<dbReference type="InterPro" id="IPR019786">
    <property type="entry name" value="Zinc_finger_PHD-type_CS"/>
</dbReference>
<dbReference type="FunFam" id="2.30.30.140:FF:000008">
    <property type="entry name" value="Bromodomain containing 1, isoform CRA_b"/>
    <property type="match status" value="1"/>
</dbReference>
<feature type="region of interest" description="Disordered" evidence="13">
    <location>
        <begin position="740"/>
        <end position="780"/>
    </location>
</feature>
<evidence type="ECO:0000259" key="16">
    <source>
        <dbReference type="PROSITE" id="PS50812"/>
    </source>
</evidence>
<dbReference type="GO" id="GO:0008270">
    <property type="term" value="F:zinc ion binding"/>
    <property type="evidence" value="ECO:0007669"/>
    <property type="project" value="UniProtKB-KW"/>
</dbReference>
<feature type="domain" description="PHD-type" evidence="15">
    <location>
        <begin position="217"/>
        <end position="267"/>
    </location>
</feature>
<dbReference type="SUPFAM" id="SSF63748">
    <property type="entry name" value="Tudor/PWWP/MBT"/>
    <property type="match status" value="1"/>
</dbReference>
<keyword evidence="9" id="KW-0539">Nucleus</keyword>
<dbReference type="SUPFAM" id="SSF47370">
    <property type="entry name" value="Bromodomain"/>
    <property type="match status" value="1"/>
</dbReference>
<evidence type="ECO:0000256" key="6">
    <source>
        <dbReference type="ARBA" id="ARBA00022833"/>
    </source>
</evidence>
<feature type="region of interest" description="Disordered" evidence="13">
    <location>
        <begin position="499"/>
        <end position="519"/>
    </location>
</feature>
<evidence type="ECO:0000256" key="4">
    <source>
        <dbReference type="ARBA" id="ARBA00022737"/>
    </source>
</evidence>
<evidence type="ECO:0000259" key="15">
    <source>
        <dbReference type="PROSITE" id="PS50016"/>
    </source>
</evidence>
<evidence type="ECO:0000259" key="14">
    <source>
        <dbReference type="PROSITE" id="PS50014"/>
    </source>
</evidence>
<reference evidence="18" key="1">
    <citation type="submission" date="2025-08" db="UniProtKB">
        <authorList>
            <consortium name="Ensembl"/>
        </authorList>
    </citation>
    <scope>IDENTIFICATION</scope>
</reference>
<feature type="region of interest" description="Disordered" evidence="13">
    <location>
        <begin position="797"/>
        <end position="833"/>
    </location>
</feature>
<dbReference type="Gene3D" id="3.30.40.10">
    <property type="entry name" value="Zinc/RING finger domain, C3HC4 (zinc finger)"/>
    <property type="match status" value="2"/>
</dbReference>
<dbReference type="InterPro" id="IPR019787">
    <property type="entry name" value="Znf_PHD-finger"/>
</dbReference>
<keyword evidence="3" id="KW-0479">Metal-binding</keyword>
<keyword evidence="5 11" id="KW-0863">Zinc-finger</keyword>
<dbReference type="SMART" id="SM00297">
    <property type="entry name" value="BROMO"/>
    <property type="match status" value="1"/>
</dbReference>
<dbReference type="PROSITE" id="PS50812">
    <property type="entry name" value="PWWP"/>
    <property type="match status" value="1"/>
</dbReference>
<dbReference type="CDD" id="cd05512">
    <property type="entry name" value="Bromo_brd1_like"/>
    <property type="match status" value="1"/>
</dbReference>
<feature type="domain" description="Bromo" evidence="14">
    <location>
        <begin position="583"/>
        <end position="653"/>
    </location>
</feature>
<feature type="domain" description="PWWP" evidence="16">
    <location>
        <begin position="931"/>
        <end position="1014"/>
    </location>
</feature>
<keyword evidence="8 10" id="KW-0103">Bromodomain</keyword>
<dbReference type="GeneTree" id="ENSGT00940000157236"/>
<dbReference type="InterPro" id="IPR019542">
    <property type="entry name" value="Enhancer_polycomb-like_N"/>
</dbReference>
<dbReference type="FunFam" id="3.30.40.10:FF:000007">
    <property type="entry name" value="Bromodomain containing 1, isoform CRA_b"/>
    <property type="match status" value="1"/>
</dbReference>
<dbReference type="GO" id="GO:0005634">
    <property type="term" value="C:nucleus"/>
    <property type="evidence" value="ECO:0007669"/>
    <property type="project" value="UniProtKB-SubCell"/>
</dbReference>
<dbReference type="Pfam" id="PF00855">
    <property type="entry name" value="PWWP"/>
    <property type="match status" value="1"/>
</dbReference>
<comment type="subcellular location">
    <subcellularLocation>
        <location evidence="1">Nucleus</location>
    </subcellularLocation>
</comment>
<dbReference type="SUPFAM" id="SSF57903">
    <property type="entry name" value="FYVE/PHD zinc finger"/>
    <property type="match status" value="1"/>
</dbReference>
<evidence type="ECO:0000256" key="11">
    <source>
        <dbReference type="PROSITE-ProRule" id="PRU00146"/>
    </source>
</evidence>
<keyword evidence="19" id="KW-1185">Reference proteome</keyword>
<dbReference type="Proteomes" id="UP000694557">
    <property type="component" value="Unassembled WGS sequence"/>
</dbReference>
<dbReference type="InterPro" id="IPR013083">
    <property type="entry name" value="Znf_RING/FYVE/PHD"/>
</dbReference>
<keyword evidence="12" id="KW-0175">Coiled coil</keyword>
<dbReference type="PROSITE" id="PS01359">
    <property type="entry name" value="ZF_PHD_1"/>
    <property type="match status" value="1"/>
</dbReference>
<dbReference type="FunFam" id="3.30.40.10:FF:000008">
    <property type="entry name" value="Bromodomain containing 1, isoform CRA_a"/>
    <property type="match status" value="1"/>
</dbReference>
<evidence type="ECO:0000256" key="1">
    <source>
        <dbReference type="ARBA" id="ARBA00004123"/>
    </source>
</evidence>
<dbReference type="InterPro" id="IPR036427">
    <property type="entry name" value="Bromodomain-like_sf"/>
</dbReference>
<dbReference type="Pfam" id="PF13831">
    <property type="entry name" value="PHD_2"/>
    <property type="match status" value="1"/>
</dbReference>
<accession>A0A8C7GUF9</accession>
<dbReference type="Ensembl" id="ENSOKIT00005051217.1">
    <property type="protein sequence ID" value="ENSOKIP00005048588.1"/>
    <property type="gene ID" value="ENSOKIG00005020380.1"/>
</dbReference>
<dbReference type="InterPro" id="IPR050701">
    <property type="entry name" value="Histone_Mod_Regulator"/>
</dbReference>
<name>A0A8C7GUF9_ONCKI</name>
<dbReference type="PANTHER" id="PTHR13793:SF17">
    <property type="entry name" value="BROMODOMAIN-CONTAINING PROTEIN 1"/>
    <property type="match status" value="1"/>
</dbReference>
<feature type="coiled-coil region" evidence="12">
    <location>
        <begin position="538"/>
        <end position="569"/>
    </location>
</feature>
<keyword evidence="6" id="KW-0862">Zinc</keyword>
<organism evidence="18 19">
    <name type="scientific">Oncorhynchus kisutch</name>
    <name type="common">Coho salmon</name>
    <name type="synonym">Salmo kisutch</name>
    <dbReference type="NCBI Taxonomy" id="8019"/>
    <lineage>
        <taxon>Eukaryota</taxon>
        <taxon>Metazoa</taxon>
        <taxon>Chordata</taxon>
        <taxon>Craniata</taxon>
        <taxon>Vertebrata</taxon>
        <taxon>Euteleostomi</taxon>
        <taxon>Actinopterygii</taxon>
        <taxon>Neopterygii</taxon>
        <taxon>Teleostei</taxon>
        <taxon>Protacanthopterygii</taxon>
        <taxon>Salmoniformes</taxon>
        <taxon>Salmonidae</taxon>
        <taxon>Salmoninae</taxon>
        <taxon>Oncorhynchus</taxon>
    </lineage>
</organism>
<feature type="region of interest" description="Disordered" evidence="13">
    <location>
        <begin position="1"/>
        <end position="26"/>
    </location>
</feature>
<dbReference type="Gene3D" id="1.20.920.10">
    <property type="entry name" value="Bromodomain-like"/>
    <property type="match status" value="1"/>
</dbReference>
<dbReference type="InterPro" id="IPR001487">
    <property type="entry name" value="Bromodomain"/>
</dbReference>
<evidence type="ECO:0000256" key="7">
    <source>
        <dbReference type="ARBA" id="ARBA00022990"/>
    </source>
</evidence>
<gene>
    <name evidence="18" type="primary">BRD1</name>
    <name evidence="18" type="synonym">brd1a</name>
</gene>
<dbReference type="InterPro" id="IPR042009">
    <property type="entry name" value="BRPF2_PHD"/>
</dbReference>
<feature type="compositionally biased region" description="Basic and acidic residues" evidence="13">
    <location>
        <begin position="817"/>
        <end position="826"/>
    </location>
</feature>
<keyword evidence="7" id="KW-0007">Acetylation</keyword>
<dbReference type="InterPro" id="IPR034732">
    <property type="entry name" value="EPHD"/>
</dbReference>
<evidence type="ECO:0000256" key="2">
    <source>
        <dbReference type="ARBA" id="ARBA00022553"/>
    </source>
</evidence>
<dbReference type="InterPro" id="IPR001965">
    <property type="entry name" value="Znf_PHD"/>
</dbReference>
<dbReference type="PANTHER" id="PTHR13793">
    <property type="entry name" value="PHD FINGER PROTEINS"/>
    <property type="match status" value="1"/>
</dbReference>
<dbReference type="SMART" id="SM00293">
    <property type="entry name" value="PWWP"/>
    <property type="match status" value="1"/>
</dbReference>
<keyword evidence="4" id="KW-0677">Repeat</keyword>
<dbReference type="Pfam" id="PF10513">
    <property type="entry name" value="EPL1"/>
    <property type="match status" value="1"/>
</dbReference>
<feature type="region of interest" description="Disordered" evidence="13">
    <location>
        <begin position="429"/>
        <end position="452"/>
    </location>
</feature>
<keyword evidence="2" id="KW-0597">Phosphoprotein</keyword>
<evidence type="ECO:0000313" key="19">
    <source>
        <dbReference type="Proteomes" id="UP000694557"/>
    </source>
</evidence>
<proteinExistence type="predicted"/>
<dbReference type="InterPro" id="IPR011011">
    <property type="entry name" value="Znf_FYVE_PHD"/>
</dbReference>
<evidence type="ECO:0000259" key="17">
    <source>
        <dbReference type="PROSITE" id="PS51805"/>
    </source>
</evidence>
<reference evidence="18" key="2">
    <citation type="submission" date="2025-09" db="UniProtKB">
        <authorList>
            <consortium name="Ensembl"/>
        </authorList>
    </citation>
    <scope>IDENTIFICATION</scope>
</reference>
<dbReference type="Pfam" id="PF13832">
    <property type="entry name" value="zf-HC5HC2H_2"/>
    <property type="match status" value="1"/>
</dbReference>
<dbReference type="SMART" id="SM00249">
    <property type="entry name" value="PHD"/>
    <property type="match status" value="2"/>
</dbReference>
<evidence type="ECO:0000256" key="12">
    <source>
        <dbReference type="SAM" id="Coils"/>
    </source>
</evidence>
<dbReference type="PROSITE" id="PS51805">
    <property type="entry name" value="EPHD"/>
    <property type="match status" value="1"/>
</dbReference>
<evidence type="ECO:0000313" key="18">
    <source>
        <dbReference type="Ensembl" id="ENSOKIP00005048588.1"/>
    </source>
</evidence>
<dbReference type="AlphaFoldDB" id="A0A8C7GUF9"/>
<feature type="compositionally biased region" description="Pro residues" evidence="13">
    <location>
        <begin position="13"/>
        <end position="22"/>
    </location>
</feature>
<evidence type="ECO:0000256" key="10">
    <source>
        <dbReference type="PROSITE-ProRule" id="PRU00035"/>
    </source>
</evidence>
<dbReference type="Pfam" id="PF00439">
    <property type="entry name" value="Bromodomain"/>
    <property type="match status" value="1"/>
</dbReference>
<dbReference type="InterPro" id="IPR000313">
    <property type="entry name" value="PWWP_dom"/>
</dbReference>
<dbReference type="PRINTS" id="PR00503">
    <property type="entry name" value="BROMODOMAIN"/>
</dbReference>
<evidence type="ECO:0000256" key="13">
    <source>
        <dbReference type="SAM" id="MobiDB-lite"/>
    </source>
</evidence>